<sequence length="343" mass="38528" precursor="true">MKRHTTSLVLLVGIALPALGDDTEPAKRQPDNDTNSPALVAMSRAEAQMKTMQALREKFPSPQQADEILEPLWSSSLPTLDAIGYSVLESDQEVATWLDGLLQKQAAPLPSMLASVDGDPFLGQQLKLFAGRELVRSQRLDEALTLLDKLEPKEVVDPAALHFQRGICLYYLHRTEHAKRDLGQLDRIEDVPLRYRAMAQSMLANVDRLEPKSLDGIAHDMRDVKRRLALGRTGKRVQAIEKDVLDRLDNLIEDLEKQRQQQQSSSSAGGAPSGTPMQDSQRAGASGEGKVNERRFKEGDSWGNLPDKERQRIMQELGRDYPGHYRDAIEEYFRRLAREEDAP</sequence>
<keyword evidence="4" id="KW-1185">Reference proteome</keyword>
<evidence type="ECO:0000256" key="2">
    <source>
        <dbReference type="SAM" id="SignalP"/>
    </source>
</evidence>
<evidence type="ECO:0000256" key="1">
    <source>
        <dbReference type="SAM" id="MobiDB-lite"/>
    </source>
</evidence>
<protein>
    <recommendedName>
        <fullName evidence="5">Tetratricopeptide repeat protein</fullName>
    </recommendedName>
</protein>
<evidence type="ECO:0000313" key="3">
    <source>
        <dbReference type="EMBL" id="QDU61119.1"/>
    </source>
</evidence>
<keyword evidence="2" id="KW-0732">Signal</keyword>
<name>A0A518B2A9_9BACT</name>
<dbReference type="Proteomes" id="UP000317093">
    <property type="component" value="Chromosome"/>
</dbReference>
<dbReference type="EMBL" id="CP036279">
    <property type="protein sequence ID" value="QDU61119.1"/>
    <property type="molecule type" value="Genomic_DNA"/>
</dbReference>
<dbReference type="AlphaFoldDB" id="A0A518B2A9"/>
<evidence type="ECO:0000313" key="4">
    <source>
        <dbReference type="Proteomes" id="UP000317093"/>
    </source>
</evidence>
<proteinExistence type="predicted"/>
<evidence type="ECO:0008006" key="5">
    <source>
        <dbReference type="Google" id="ProtNLM"/>
    </source>
</evidence>
<accession>A0A518B2A9</accession>
<dbReference type="RefSeq" id="WP_145257753.1">
    <property type="nucleotide sequence ID" value="NZ_CP036279.1"/>
</dbReference>
<feature type="signal peptide" evidence="2">
    <location>
        <begin position="1"/>
        <end position="20"/>
    </location>
</feature>
<dbReference type="Gene3D" id="1.25.40.10">
    <property type="entry name" value="Tetratricopeptide repeat domain"/>
    <property type="match status" value="1"/>
</dbReference>
<organism evidence="3 4">
    <name type="scientific">Kolteria novifilia</name>
    <dbReference type="NCBI Taxonomy" id="2527975"/>
    <lineage>
        <taxon>Bacteria</taxon>
        <taxon>Pseudomonadati</taxon>
        <taxon>Planctomycetota</taxon>
        <taxon>Planctomycetia</taxon>
        <taxon>Kolteriales</taxon>
        <taxon>Kolteriaceae</taxon>
        <taxon>Kolteria</taxon>
    </lineage>
</organism>
<dbReference type="OrthoDB" id="276786at2"/>
<feature type="compositionally biased region" description="Basic and acidic residues" evidence="1">
    <location>
        <begin position="290"/>
        <end position="321"/>
    </location>
</feature>
<gene>
    <name evidence="3" type="ORF">Pan216_19730</name>
</gene>
<reference evidence="3 4" key="1">
    <citation type="submission" date="2019-02" db="EMBL/GenBank/DDBJ databases">
        <title>Deep-cultivation of Planctomycetes and their phenomic and genomic characterization uncovers novel biology.</title>
        <authorList>
            <person name="Wiegand S."/>
            <person name="Jogler M."/>
            <person name="Boedeker C."/>
            <person name="Pinto D."/>
            <person name="Vollmers J."/>
            <person name="Rivas-Marin E."/>
            <person name="Kohn T."/>
            <person name="Peeters S.H."/>
            <person name="Heuer A."/>
            <person name="Rast P."/>
            <person name="Oberbeckmann S."/>
            <person name="Bunk B."/>
            <person name="Jeske O."/>
            <person name="Meyerdierks A."/>
            <person name="Storesund J.E."/>
            <person name="Kallscheuer N."/>
            <person name="Luecker S."/>
            <person name="Lage O.M."/>
            <person name="Pohl T."/>
            <person name="Merkel B.J."/>
            <person name="Hornburger P."/>
            <person name="Mueller R.-W."/>
            <person name="Bruemmer F."/>
            <person name="Labrenz M."/>
            <person name="Spormann A.M."/>
            <person name="Op den Camp H."/>
            <person name="Overmann J."/>
            <person name="Amann R."/>
            <person name="Jetten M.S.M."/>
            <person name="Mascher T."/>
            <person name="Medema M.H."/>
            <person name="Devos D.P."/>
            <person name="Kaster A.-K."/>
            <person name="Ovreas L."/>
            <person name="Rohde M."/>
            <person name="Galperin M.Y."/>
            <person name="Jogler C."/>
        </authorList>
    </citation>
    <scope>NUCLEOTIDE SEQUENCE [LARGE SCALE GENOMIC DNA]</scope>
    <source>
        <strain evidence="3 4">Pan216</strain>
    </source>
</reference>
<feature type="chain" id="PRO_5022176047" description="Tetratricopeptide repeat protein" evidence="2">
    <location>
        <begin position="21"/>
        <end position="343"/>
    </location>
</feature>
<dbReference type="InterPro" id="IPR011990">
    <property type="entry name" value="TPR-like_helical_dom_sf"/>
</dbReference>
<feature type="region of interest" description="Disordered" evidence="1">
    <location>
        <begin position="256"/>
        <end position="321"/>
    </location>
</feature>
<dbReference type="KEGG" id="knv:Pan216_19730"/>